<comment type="cofactor">
    <cofactor evidence="1 6">
        <name>heme</name>
        <dbReference type="ChEBI" id="CHEBI:30413"/>
    </cofactor>
</comment>
<evidence type="ECO:0000256" key="1">
    <source>
        <dbReference type="ARBA" id="ARBA00001971"/>
    </source>
</evidence>
<evidence type="ECO:0000256" key="2">
    <source>
        <dbReference type="ARBA" id="ARBA00010617"/>
    </source>
</evidence>
<accession>J7S5K3</accession>
<evidence type="ECO:0000256" key="6">
    <source>
        <dbReference type="PIRSR" id="PIRSR602401-1"/>
    </source>
</evidence>
<dbReference type="GeneID" id="24092980"/>
<sequence length="456" mass="52050">MSYLGVYRYCRNAKSMLREGYQKHKVFRVPMLDRWIVIVSGPDMNEELRKYPDTHVSFQVAADELFQTKYTIAPNVQEHPIHLPVIRGPLTRNLNVVFGDVVDEIHTAFHDVVPVRDNEWIKVHAITTMAKIVSRASNRVFVGLPLCRNPEYLDAVVNFAFDVTRGHVILSLVPFLFKGIVGRVLPWSKRAFRRASTFLNPMIEERQRKLREFGDGWDDKPNDLLMWLIEEANKIGETTDLVVQGLLLSNFAAIDTSSQSITHALYHLAANPEYAKPLREEVEYIIKEHGWTKGAMGKMCKLDSFMRESQRLDGITALTVMRKALQSLTLSNGTYIPAGTIVSATAQSTHSDGEIYDRPEEFDAFRFSNKREDGTEGLKHQYVTTSPEFVAFGHGKHACPGRFFAVNELKVMMAYMLLNFDIKFEHGRGRPENLNVWQTVMPAPDVNLMFKKRLGV</sequence>
<name>J7S5K3_9APHY</name>
<dbReference type="OrthoDB" id="1844152at2759"/>
<dbReference type="HOGENOM" id="CLU_022195_0_2_1"/>
<dbReference type="AlphaFoldDB" id="J7S5K3"/>
<protein>
    <recommendedName>
        <fullName evidence="10">Cytochrome P450</fullName>
    </recommendedName>
</protein>
<keyword evidence="3 6" id="KW-0479">Metal-binding</keyword>
<evidence type="ECO:0000256" key="5">
    <source>
        <dbReference type="ARBA" id="ARBA00023004"/>
    </source>
</evidence>
<dbReference type="PRINTS" id="PR00463">
    <property type="entry name" value="EP450I"/>
</dbReference>
<dbReference type="InParanoid" id="J7S5K3"/>
<comment type="similarity">
    <text evidence="2 7">Belongs to the cytochrome P450 family.</text>
</comment>
<evidence type="ECO:0000256" key="7">
    <source>
        <dbReference type="RuleBase" id="RU000461"/>
    </source>
</evidence>
<dbReference type="GO" id="GO:0016705">
    <property type="term" value="F:oxidoreductase activity, acting on paired donors, with incorporation or reduction of molecular oxygen"/>
    <property type="evidence" value="ECO:0007669"/>
    <property type="project" value="InterPro"/>
</dbReference>
<evidence type="ECO:0000313" key="8">
    <source>
        <dbReference type="EMBL" id="CCL98069.1"/>
    </source>
</evidence>
<dbReference type="STRING" id="599839.J7S5K3"/>
<keyword evidence="5 6" id="KW-0408">Iron</keyword>
<dbReference type="Proteomes" id="UP000006352">
    <property type="component" value="Unassembled WGS sequence"/>
</dbReference>
<evidence type="ECO:0008006" key="10">
    <source>
        <dbReference type="Google" id="ProtNLM"/>
    </source>
</evidence>
<dbReference type="PROSITE" id="PS00086">
    <property type="entry name" value="CYTOCHROME_P450"/>
    <property type="match status" value="1"/>
</dbReference>
<dbReference type="EMBL" id="HE796868">
    <property type="protein sequence ID" value="CCL98069.1"/>
    <property type="molecule type" value="Genomic_DNA"/>
</dbReference>
<dbReference type="PRINTS" id="PR00385">
    <property type="entry name" value="P450"/>
</dbReference>
<gene>
    <name evidence="8" type="ORF">FIBRA_00063</name>
</gene>
<dbReference type="RefSeq" id="XP_012177352.1">
    <property type="nucleotide sequence ID" value="XM_012321962.1"/>
</dbReference>
<dbReference type="InterPro" id="IPR017972">
    <property type="entry name" value="Cyt_P450_CS"/>
</dbReference>
<evidence type="ECO:0000256" key="3">
    <source>
        <dbReference type="ARBA" id="ARBA00022723"/>
    </source>
</evidence>
<dbReference type="CDD" id="cd11041">
    <property type="entry name" value="CYP503A1-like"/>
    <property type="match status" value="1"/>
</dbReference>
<keyword evidence="4 7" id="KW-0560">Oxidoreductase</keyword>
<dbReference type="SUPFAM" id="SSF48264">
    <property type="entry name" value="Cytochrome P450"/>
    <property type="match status" value="1"/>
</dbReference>
<organism evidence="8 9">
    <name type="scientific">Fibroporia radiculosa</name>
    <dbReference type="NCBI Taxonomy" id="599839"/>
    <lineage>
        <taxon>Eukaryota</taxon>
        <taxon>Fungi</taxon>
        <taxon>Dikarya</taxon>
        <taxon>Basidiomycota</taxon>
        <taxon>Agaricomycotina</taxon>
        <taxon>Agaricomycetes</taxon>
        <taxon>Polyporales</taxon>
        <taxon>Fibroporiaceae</taxon>
        <taxon>Fibroporia</taxon>
    </lineage>
</organism>
<evidence type="ECO:0000313" key="9">
    <source>
        <dbReference type="Proteomes" id="UP000006352"/>
    </source>
</evidence>
<dbReference type="InterPro" id="IPR001128">
    <property type="entry name" value="Cyt_P450"/>
</dbReference>
<dbReference type="InterPro" id="IPR036396">
    <property type="entry name" value="Cyt_P450_sf"/>
</dbReference>
<proteinExistence type="inferred from homology"/>
<reference evidence="8 9" key="1">
    <citation type="journal article" date="2012" name="Appl. Environ. Microbiol.">
        <title>Short-read sequencing for genomic analysis of the brown rot fungus Fibroporia radiculosa.</title>
        <authorList>
            <person name="Tang J.D."/>
            <person name="Perkins A.D."/>
            <person name="Sonstegard T.S."/>
            <person name="Schroeder S.G."/>
            <person name="Burgess S.C."/>
            <person name="Diehl S.V."/>
        </authorList>
    </citation>
    <scope>NUCLEOTIDE SEQUENCE [LARGE SCALE GENOMIC DNA]</scope>
    <source>
        <strain evidence="8 9">TFFH 294</strain>
    </source>
</reference>
<dbReference type="Gene3D" id="1.10.630.10">
    <property type="entry name" value="Cytochrome P450"/>
    <property type="match status" value="1"/>
</dbReference>
<keyword evidence="7" id="KW-0503">Monooxygenase</keyword>
<dbReference type="GO" id="GO:0020037">
    <property type="term" value="F:heme binding"/>
    <property type="evidence" value="ECO:0007669"/>
    <property type="project" value="InterPro"/>
</dbReference>
<keyword evidence="9" id="KW-1185">Reference proteome</keyword>
<keyword evidence="6 7" id="KW-0349">Heme</keyword>
<dbReference type="GO" id="GO:0005506">
    <property type="term" value="F:iron ion binding"/>
    <property type="evidence" value="ECO:0007669"/>
    <property type="project" value="InterPro"/>
</dbReference>
<dbReference type="InterPro" id="IPR002401">
    <property type="entry name" value="Cyt_P450_E_grp-I"/>
</dbReference>
<dbReference type="Pfam" id="PF00067">
    <property type="entry name" value="p450"/>
    <property type="match status" value="1"/>
</dbReference>
<dbReference type="GO" id="GO:0004497">
    <property type="term" value="F:monooxygenase activity"/>
    <property type="evidence" value="ECO:0007669"/>
    <property type="project" value="UniProtKB-KW"/>
</dbReference>
<evidence type="ECO:0000256" key="4">
    <source>
        <dbReference type="ARBA" id="ARBA00023002"/>
    </source>
</evidence>
<feature type="binding site" description="axial binding residue" evidence="6">
    <location>
        <position position="399"/>
    </location>
    <ligand>
        <name>heme</name>
        <dbReference type="ChEBI" id="CHEBI:30413"/>
    </ligand>
    <ligandPart>
        <name>Fe</name>
        <dbReference type="ChEBI" id="CHEBI:18248"/>
    </ligandPart>
</feature>
<dbReference type="PANTHER" id="PTHR46206">
    <property type="entry name" value="CYTOCHROME P450"/>
    <property type="match status" value="1"/>
</dbReference>